<dbReference type="Proteomes" id="UP001225596">
    <property type="component" value="Unassembled WGS sequence"/>
</dbReference>
<organism evidence="3 4">
    <name type="scientific">Keguizhuia sedimenti</name>
    <dbReference type="NCBI Taxonomy" id="3064264"/>
    <lineage>
        <taxon>Bacteria</taxon>
        <taxon>Pseudomonadati</taxon>
        <taxon>Pseudomonadota</taxon>
        <taxon>Betaproteobacteria</taxon>
        <taxon>Burkholderiales</taxon>
        <taxon>Oxalobacteraceae</taxon>
        <taxon>Keguizhuia</taxon>
    </lineage>
</organism>
<gene>
    <name evidence="3" type="ORF">Q8A64_15835</name>
</gene>
<comment type="similarity">
    <text evidence="1">Belongs to the peptidase C56 family.</text>
</comment>
<dbReference type="SUPFAM" id="SSF52317">
    <property type="entry name" value="Class I glutamine amidotransferase-like"/>
    <property type="match status" value="1"/>
</dbReference>
<keyword evidence="3" id="KW-0315">Glutamine amidotransferase</keyword>
<dbReference type="NCBIfam" id="TIGR01382">
    <property type="entry name" value="PfpI"/>
    <property type="match status" value="1"/>
</dbReference>
<evidence type="ECO:0000256" key="1">
    <source>
        <dbReference type="ARBA" id="ARBA00008542"/>
    </source>
</evidence>
<evidence type="ECO:0000313" key="4">
    <source>
        <dbReference type="Proteomes" id="UP001225596"/>
    </source>
</evidence>
<dbReference type="EMBL" id="JAUYVH010000013">
    <property type="protein sequence ID" value="MDQ9171885.1"/>
    <property type="molecule type" value="Genomic_DNA"/>
</dbReference>
<sequence length="199" mass="22022">MDPQLNGMHIAILVTDGFEQVELTEPKEALEREGAMITIVSERHGDIFGFHHDVRGDRFSVDLTFDEAVTQDFDAVLLPGGHVNAGHLRHLEQAQQFIREIQNEGKPVAVICHGPWLLVSAGLVQGRTLTSWPSLQEEIRQAGGNWVDQEVVSDGNWVSSRKPDDIPAFNRAMIELIAERMRANLRGTADEHAVGIASS</sequence>
<proteinExistence type="inferred from homology"/>
<dbReference type="RefSeq" id="WP_338437857.1">
    <property type="nucleotide sequence ID" value="NZ_JAUYVH010000013.1"/>
</dbReference>
<dbReference type="PROSITE" id="PS51276">
    <property type="entry name" value="PEPTIDASE_C56_PFPI"/>
    <property type="match status" value="1"/>
</dbReference>
<dbReference type="InterPro" id="IPR002818">
    <property type="entry name" value="DJ-1/PfpI"/>
</dbReference>
<dbReference type="CDD" id="cd03134">
    <property type="entry name" value="GATase1_PfpI_like"/>
    <property type="match status" value="1"/>
</dbReference>
<dbReference type="PANTHER" id="PTHR42733:SF12">
    <property type="entry name" value="PROTEINASE"/>
    <property type="match status" value="1"/>
</dbReference>
<evidence type="ECO:0000259" key="2">
    <source>
        <dbReference type="Pfam" id="PF01965"/>
    </source>
</evidence>
<dbReference type="PANTHER" id="PTHR42733">
    <property type="entry name" value="DJ-1 PROTEIN"/>
    <property type="match status" value="1"/>
</dbReference>
<dbReference type="InterPro" id="IPR006286">
    <property type="entry name" value="C56_PfpI-like"/>
</dbReference>
<name>A0ABU1BS85_9BURK</name>
<evidence type="ECO:0000313" key="3">
    <source>
        <dbReference type="EMBL" id="MDQ9171885.1"/>
    </source>
</evidence>
<accession>A0ABU1BS85</accession>
<reference evidence="3 4" key="1">
    <citation type="submission" date="2023-08" db="EMBL/GenBank/DDBJ databases">
        <title>Oxalobacteraceae gen .nov., isolated from river sludge outside the plant.</title>
        <authorList>
            <person name="Zhao S.Y."/>
        </authorList>
    </citation>
    <scope>NUCLEOTIDE SEQUENCE [LARGE SCALE GENOMIC DNA]</scope>
    <source>
        <strain evidence="3 4">R-40</strain>
    </source>
</reference>
<feature type="domain" description="DJ-1/PfpI" evidence="2">
    <location>
        <begin position="9"/>
        <end position="175"/>
    </location>
</feature>
<dbReference type="InterPro" id="IPR029062">
    <property type="entry name" value="Class_I_gatase-like"/>
</dbReference>
<protein>
    <submittedName>
        <fullName evidence="3">Type 1 glutamine amidotransferase domain-containing protein</fullName>
    </submittedName>
</protein>
<dbReference type="Gene3D" id="3.40.50.880">
    <property type="match status" value="1"/>
</dbReference>
<keyword evidence="4" id="KW-1185">Reference proteome</keyword>
<comment type="caution">
    <text evidence="3">The sequence shown here is derived from an EMBL/GenBank/DDBJ whole genome shotgun (WGS) entry which is preliminary data.</text>
</comment>
<dbReference type="Pfam" id="PF01965">
    <property type="entry name" value="DJ-1_PfpI"/>
    <property type="match status" value="1"/>
</dbReference>